<dbReference type="InterPro" id="IPR017903">
    <property type="entry name" value="COS_domain"/>
</dbReference>
<dbReference type="PROSITE" id="PS51262">
    <property type="entry name" value="COS"/>
    <property type="match status" value="1"/>
</dbReference>
<name>A0A9Y6J7T1_9CICH</name>
<dbReference type="GO" id="GO:0005737">
    <property type="term" value="C:cytoplasm"/>
    <property type="evidence" value="ECO:0007669"/>
    <property type="project" value="TreeGrafter"/>
</dbReference>
<evidence type="ECO:0000256" key="6">
    <source>
        <dbReference type="ARBA" id="ARBA00023242"/>
    </source>
</evidence>
<dbReference type="InterPro" id="IPR050617">
    <property type="entry name" value="E3_ligase_FN3/SPRY"/>
</dbReference>
<dbReference type="GO" id="GO:0061630">
    <property type="term" value="F:ubiquitin protein ligase activity"/>
    <property type="evidence" value="ECO:0007669"/>
    <property type="project" value="UniProtKB-EC"/>
</dbReference>
<feature type="compositionally biased region" description="Pro residues" evidence="8">
    <location>
        <begin position="297"/>
        <end position="314"/>
    </location>
</feature>
<organism evidence="10 11">
    <name type="scientific">Pundamilia nyererei</name>
    <dbReference type="NCBI Taxonomy" id="303518"/>
    <lineage>
        <taxon>Eukaryota</taxon>
        <taxon>Metazoa</taxon>
        <taxon>Chordata</taxon>
        <taxon>Craniata</taxon>
        <taxon>Vertebrata</taxon>
        <taxon>Euteleostomi</taxon>
        <taxon>Actinopterygii</taxon>
        <taxon>Neopterygii</taxon>
        <taxon>Teleostei</taxon>
        <taxon>Neoteleostei</taxon>
        <taxon>Acanthomorphata</taxon>
        <taxon>Ovalentaria</taxon>
        <taxon>Cichlomorphae</taxon>
        <taxon>Cichliformes</taxon>
        <taxon>Cichlidae</taxon>
        <taxon>African cichlids</taxon>
        <taxon>Pseudocrenilabrinae</taxon>
        <taxon>Haplochromini</taxon>
        <taxon>Pundamilia</taxon>
    </lineage>
</organism>
<evidence type="ECO:0000256" key="2">
    <source>
        <dbReference type="ARBA" id="ARBA00004123"/>
    </source>
</evidence>
<evidence type="ECO:0000256" key="3">
    <source>
        <dbReference type="ARBA" id="ARBA00012483"/>
    </source>
</evidence>
<dbReference type="RefSeq" id="XP_013763247.1">
    <property type="nucleotide sequence ID" value="XM_013907793.1"/>
</dbReference>
<keyword evidence="4" id="KW-0808">Transferase</keyword>
<proteinExistence type="predicted"/>
<evidence type="ECO:0000313" key="11">
    <source>
        <dbReference type="RefSeq" id="XP_013763247.1"/>
    </source>
</evidence>
<feature type="coiled-coil region" evidence="7">
    <location>
        <begin position="112"/>
        <end position="168"/>
    </location>
</feature>
<dbReference type="GeneID" id="102200095"/>
<protein>
    <recommendedName>
        <fullName evidence="3">RING-type E3 ubiquitin transferase</fullName>
        <ecNumber evidence="3">2.3.2.27</ecNumber>
    </recommendedName>
</protein>
<dbReference type="PANTHER" id="PTHR24099">
    <property type="entry name" value="E3 UBIQUITIN-PROTEIN LIGASE TRIM36-RELATED"/>
    <property type="match status" value="1"/>
</dbReference>
<dbReference type="PANTHER" id="PTHR24099:SF17">
    <property type="entry name" value="TRIPARTITE MOTIF CONTAINING 55"/>
    <property type="match status" value="1"/>
</dbReference>
<feature type="compositionally biased region" description="Low complexity" evidence="8">
    <location>
        <begin position="315"/>
        <end position="331"/>
    </location>
</feature>
<feature type="region of interest" description="Disordered" evidence="8">
    <location>
        <begin position="1"/>
        <end position="21"/>
    </location>
</feature>
<comment type="subcellular location">
    <subcellularLocation>
        <location evidence="2">Nucleus</location>
    </subcellularLocation>
</comment>
<dbReference type="GO" id="GO:0005634">
    <property type="term" value="C:nucleus"/>
    <property type="evidence" value="ECO:0007669"/>
    <property type="project" value="UniProtKB-SubCell"/>
</dbReference>
<feature type="compositionally biased region" description="Polar residues" evidence="8">
    <location>
        <begin position="1"/>
        <end position="12"/>
    </location>
</feature>
<feature type="compositionally biased region" description="Pro residues" evidence="8">
    <location>
        <begin position="332"/>
        <end position="342"/>
    </location>
</feature>
<evidence type="ECO:0000256" key="4">
    <source>
        <dbReference type="ARBA" id="ARBA00022679"/>
    </source>
</evidence>
<dbReference type="GO" id="GO:0070507">
    <property type="term" value="P:regulation of microtubule cytoskeleton organization"/>
    <property type="evidence" value="ECO:0007669"/>
    <property type="project" value="TreeGrafter"/>
</dbReference>
<dbReference type="EC" id="2.3.2.27" evidence="3"/>
<dbReference type="Gene3D" id="1.20.5.170">
    <property type="match status" value="1"/>
</dbReference>
<feature type="domain" description="COS" evidence="9">
    <location>
        <begin position="198"/>
        <end position="256"/>
    </location>
</feature>
<gene>
    <name evidence="11" type="primary">LOC102200095</name>
</gene>
<accession>A0A9Y6J7T1</accession>
<evidence type="ECO:0000256" key="5">
    <source>
        <dbReference type="ARBA" id="ARBA00023054"/>
    </source>
</evidence>
<evidence type="ECO:0000259" key="9">
    <source>
        <dbReference type="PROSITE" id="PS51262"/>
    </source>
</evidence>
<evidence type="ECO:0000256" key="1">
    <source>
        <dbReference type="ARBA" id="ARBA00000900"/>
    </source>
</evidence>
<keyword evidence="5 7" id="KW-0175">Coiled coil</keyword>
<evidence type="ECO:0000256" key="7">
    <source>
        <dbReference type="SAM" id="Coils"/>
    </source>
</evidence>
<keyword evidence="6" id="KW-0539">Nucleus</keyword>
<reference evidence="11" key="1">
    <citation type="submission" date="2025-08" db="UniProtKB">
        <authorList>
            <consortium name="RefSeq"/>
        </authorList>
    </citation>
    <scope>IDENTIFICATION</scope>
</reference>
<feature type="compositionally biased region" description="Polar residues" evidence="8">
    <location>
        <begin position="275"/>
        <end position="286"/>
    </location>
</feature>
<feature type="region of interest" description="Disordered" evidence="8">
    <location>
        <begin position="261"/>
        <end position="371"/>
    </location>
</feature>
<keyword evidence="10" id="KW-1185">Reference proteome</keyword>
<dbReference type="AlphaFoldDB" id="A0A9Y6J7T1"/>
<dbReference type="Proteomes" id="UP000695023">
    <property type="component" value="Unplaced"/>
</dbReference>
<sequence length="371" mass="41278">MPRPLQASNPYLSTRSGSTVTSGGRFRCPSCRHEVVLDRHGVYGLQRNLLVENIIDMYKQGSTRYTCTHLYHFLLLVSNIIRVCVCTCVCVHVRVCVQVELADCVSMLVGNNERIQAIVSQLEETCRAVDENGRRQKSKVCETFDHLFALLEEKKSEMTVKINAEQEEKLDYIRGLRRKYTEHVDGTAKLLETAIQTMDESEMALFLQMAKPLLQKITEGSDTSHLDKVQHGYENMDHFTANFEHQRRALSDIDFIKLDEDEDDDEDEGEVKVQTAGSPAESQQAASAGLPANQQPPLSPGLSAPPPPKAPETTPPTSSQTKSASPSTSNQTPPPLPLPTTSPAPQSDLQSEAEDKDGPKHVFSFSWLNQK</sequence>
<evidence type="ECO:0000313" key="10">
    <source>
        <dbReference type="Proteomes" id="UP000695023"/>
    </source>
</evidence>
<evidence type="ECO:0000256" key="8">
    <source>
        <dbReference type="SAM" id="MobiDB-lite"/>
    </source>
</evidence>
<comment type="catalytic activity">
    <reaction evidence="1">
        <text>S-ubiquitinyl-[E2 ubiquitin-conjugating enzyme]-L-cysteine + [acceptor protein]-L-lysine = [E2 ubiquitin-conjugating enzyme]-L-cysteine + N(6)-ubiquitinyl-[acceptor protein]-L-lysine.</text>
        <dbReference type="EC" id="2.3.2.27"/>
    </reaction>
</comment>